<name>A0A0F9HK16_9ZZZZ</name>
<evidence type="ECO:0000313" key="1">
    <source>
        <dbReference type="EMBL" id="KKM03527.1"/>
    </source>
</evidence>
<gene>
    <name evidence="1" type="ORF">LCGC14_1773480</name>
</gene>
<protein>
    <submittedName>
        <fullName evidence="1">Uncharacterized protein</fullName>
    </submittedName>
</protein>
<dbReference type="EMBL" id="LAZR01016661">
    <property type="protein sequence ID" value="KKM03527.1"/>
    <property type="molecule type" value="Genomic_DNA"/>
</dbReference>
<reference evidence="1" key="1">
    <citation type="journal article" date="2015" name="Nature">
        <title>Complex archaea that bridge the gap between prokaryotes and eukaryotes.</title>
        <authorList>
            <person name="Spang A."/>
            <person name="Saw J.H."/>
            <person name="Jorgensen S.L."/>
            <person name="Zaremba-Niedzwiedzka K."/>
            <person name="Martijn J."/>
            <person name="Lind A.E."/>
            <person name="van Eijk R."/>
            <person name="Schleper C."/>
            <person name="Guy L."/>
            <person name="Ettema T.J."/>
        </authorList>
    </citation>
    <scope>NUCLEOTIDE SEQUENCE</scope>
</reference>
<accession>A0A0F9HK16</accession>
<feature type="non-terminal residue" evidence="1">
    <location>
        <position position="1"/>
    </location>
</feature>
<organism evidence="1">
    <name type="scientific">marine sediment metagenome</name>
    <dbReference type="NCBI Taxonomy" id="412755"/>
    <lineage>
        <taxon>unclassified sequences</taxon>
        <taxon>metagenomes</taxon>
        <taxon>ecological metagenomes</taxon>
    </lineage>
</organism>
<sequence>IALNIDVFRNKAIVEFAKNRLNSRVEGI</sequence>
<proteinExistence type="predicted"/>
<comment type="caution">
    <text evidence="1">The sequence shown here is derived from an EMBL/GenBank/DDBJ whole genome shotgun (WGS) entry which is preliminary data.</text>
</comment>
<dbReference type="AlphaFoldDB" id="A0A0F9HK16"/>